<proteinExistence type="predicted"/>
<dbReference type="InterPro" id="IPR029033">
    <property type="entry name" value="His_PPase_superfam"/>
</dbReference>
<sequence length="209" mass="22668">MPRVHVLRHGHVHNPDGVLYGRLPEFRLSDTGERMAQAVADHLVAASEPVGRVVSSPLLRAQQTAAPVAAAYGLEIATDDRLIEADNAFAGGPTPTPLALAHPRHWWLLRNPWRPSWGEPYREQAARMRAAIVDAAAANPDSATVLVSHQLPIWVARIDAEGRSFLHDPRSRQCALASLTSFDVDLAPDAPRVTFAGYSTPAAHIGVPR</sequence>
<keyword evidence="2" id="KW-1185">Reference proteome</keyword>
<evidence type="ECO:0000313" key="2">
    <source>
        <dbReference type="Proteomes" id="UP001426770"/>
    </source>
</evidence>
<gene>
    <name evidence="1" type="ORF">Lsed01_00686</name>
</gene>
<accession>A0ABP9WFA9</accession>
<dbReference type="CDD" id="cd07067">
    <property type="entry name" value="HP_PGM_like"/>
    <property type="match status" value="1"/>
</dbReference>
<dbReference type="InterPro" id="IPR050275">
    <property type="entry name" value="PGM_Phosphatase"/>
</dbReference>
<dbReference type="Proteomes" id="UP001426770">
    <property type="component" value="Unassembled WGS sequence"/>
</dbReference>
<comment type="caution">
    <text evidence="1">The sequence shown here is derived from an EMBL/GenBank/DDBJ whole genome shotgun (WGS) entry which is preliminary data.</text>
</comment>
<dbReference type="Gene3D" id="3.40.50.1240">
    <property type="entry name" value="Phosphoglycerate mutase-like"/>
    <property type="match status" value="1"/>
</dbReference>
<dbReference type="Pfam" id="PF00300">
    <property type="entry name" value="His_Phos_1"/>
    <property type="match status" value="1"/>
</dbReference>
<reference evidence="1 2" key="1">
    <citation type="submission" date="2024-02" db="EMBL/GenBank/DDBJ databases">
        <title>Lysinimicrobium sediminis NBRC 112286.</title>
        <authorList>
            <person name="Ichikawa N."/>
            <person name="Katano-Makiyama Y."/>
            <person name="Hidaka K."/>
        </authorList>
    </citation>
    <scope>NUCLEOTIDE SEQUENCE [LARGE SCALE GENOMIC DNA]</scope>
    <source>
        <strain evidence="1 2">NBRC 112286</strain>
    </source>
</reference>
<dbReference type="PANTHER" id="PTHR48100">
    <property type="entry name" value="BROAD-SPECIFICITY PHOSPHATASE YOR283W-RELATED"/>
    <property type="match status" value="1"/>
</dbReference>
<name>A0ABP9WFA9_9MICO</name>
<dbReference type="SMART" id="SM00855">
    <property type="entry name" value="PGAM"/>
    <property type="match status" value="1"/>
</dbReference>
<dbReference type="InterPro" id="IPR013078">
    <property type="entry name" value="His_Pase_superF_clade-1"/>
</dbReference>
<protein>
    <submittedName>
        <fullName evidence="1">Uncharacterized protein Rv0525</fullName>
    </submittedName>
</protein>
<organism evidence="1 2">
    <name type="scientific">Demequina sediminis</name>
    <dbReference type="NCBI Taxonomy" id="1930058"/>
    <lineage>
        <taxon>Bacteria</taxon>
        <taxon>Bacillati</taxon>
        <taxon>Actinomycetota</taxon>
        <taxon>Actinomycetes</taxon>
        <taxon>Micrococcales</taxon>
        <taxon>Demequinaceae</taxon>
        <taxon>Demequina</taxon>
    </lineage>
</organism>
<evidence type="ECO:0000313" key="1">
    <source>
        <dbReference type="EMBL" id="GAA5518264.1"/>
    </source>
</evidence>
<dbReference type="PANTHER" id="PTHR48100:SF51">
    <property type="entry name" value="PHOSPHOGLYCERATE MUTASE"/>
    <property type="match status" value="1"/>
</dbReference>
<dbReference type="EMBL" id="BAABRR010000003">
    <property type="protein sequence ID" value="GAA5518264.1"/>
    <property type="molecule type" value="Genomic_DNA"/>
</dbReference>
<dbReference type="SUPFAM" id="SSF53254">
    <property type="entry name" value="Phosphoglycerate mutase-like"/>
    <property type="match status" value="1"/>
</dbReference>
<dbReference type="RefSeq" id="WP_286214806.1">
    <property type="nucleotide sequence ID" value="NZ_AP027736.1"/>
</dbReference>